<dbReference type="InterPro" id="IPR050693">
    <property type="entry name" value="Hsp70_NEF-Inhibitors"/>
</dbReference>
<evidence type="ECO:0000313" key="4">
    <source>
        <dbReference type="EMBL" id="KAJ4773238.1"/>
    </source>
</evidence>
<gene>
    <name evidence="4" type="ORF">LUZ62_057495</name>
</gene>
<dbReference type="PANTHER" id="PTHR19316:SF32">
    <property type="entry name" value="ARM REPEAT SUPERFAMILY PROTEIN"/>
    <property type="match status" value="1"/>
</dbReference>
<keyword evidence="2" id="KW-0732">Signal</keyword>
<keyword evidence="5" id="KW-1185">Reference proteome</keyword>
<dbReference type="InterPro" id="IPR013918">
    <property type="entry name" value="Nucleotide_exch_fac_Fes1"/>
</dbReference>
<dbReference type="InterPro" id="IPR011989">
    <property type="entry name" value="ARM-like"/>
</dbReference>
<reference evidence="4" key="1">
    <citation type="submission" date="2022-08" db="EMBL/GenBank/DDBJ databases">
        <authorList>
            <person name="Marques A."/>
        </authorList>
    </citation>
    <scope>NUCLEOTIDE SEQUENCE</scope>
    <source>
        <strain evidence="4">RhyPub2mFocal</strain>
        <tissue evidence="4">Leaves</tissue>
    </source>
</reference>
<dbReference type="SUPFAM" id="SSF48371">
    <property type="entry name" value="ARM repeat"/>
    <property type="match status" value="1"/>
</dbReference>
<feature type="region of interest" description="Disordered" evidence="1">
    <location>
        <begin position="37"/>
        <end position="70"/>
    </location>
</feature>
<dbReference type="GO" id="GO:0005783">
    <property type="term" value="C:endoplasmic reticulum"/>
    <property type="evidence" value="ECO:0007669"/>
    <property type="project" value="TreeGrafter"/>
</dbReference>
<feature type="chain" id="PRO_5043361637" evidence="2">
    <location>
        <begin position="32"/>
        <end position="410"/>
    </location>
</feature>
<protein>
    <submittedName>
        <fullName evidence="4">Hsp70 nucleotide exchange factor FES1</fullName>
    </submittedName>
</protein>
<dbReference type="AlphaFoldDB" id="A0AAV8E4B6"/>
<dbReference type="PANTHER" id="PTHR19316">
    <property type="entry name" value="PROTEIN FOLDING REGULATOR"/>
    <property type="match status" value="1"/>
</dbReference>
<feature type="signal peptide" evidence="2">
    <location>
        <begin position="1"/>
        <end position="31"/>
    </location>
</feature>
<sequence>MAIAREQTQAPLLLSIFFILLFLLQFGHSLAAAEKENSSNPSVSWSRGRDKNDLRKGSESTESLEEDGDEFTGGFSTLDSMLQWAIGHSDPAKLKEKAEYTEKLSPEEILSKQSEIKELMEKLKMPSDAELMKIAIADLNNSSSSTQERLHALNELLVLVEPIDNALDMDKLGGLEAVIKELKDIESEIRTASAWVLGKASQNNVVVQDQVLGYGALTRLMKMVQSSYTEEAVKAFYAISALIRNNERGQELFYLEGGDVLLQDMLTNSSIDIRLQKKVVFLVADLADYQATTSANDKNNNHMLSLLSDRVFLKSVVDLSVKRDLDLQEKVLMAVRSLLHLAPTEARDLKEFCGLDQVLERMRVQLEDLASDEDIGDFVRDLETLRREVQSLFHQKLDQVLFFWYYTCKN</sequence>
<evidence type="ECO:0000256" key="2">
    <source>
        <dbReference type="SAM" id="SignalP"/>
    </source>
</evidence>
<comment type="caution">
    <text evidence="4">The sequence shown here is derived from an EMBL/GenBank/DDBJ whole genome shotgun (WGS) entry which is preliminary data.</text>
</comment>
<proteinExistence type="predicted"/>
<dbReference type="InterPro" id="IPR016024">
    <property type="entry name" value="ARM-type_fold"/>
</dbReference>
<accession>A0AAV8E4B6</accession>
<dbReference type="Proteomes" id="UP001140206">
    <property type="component" value="Chromosome 3"/>
</dbReference>
<evidence type="ECO:0000259" key="3">
    <source>
        <dbReference type="Pfam" id="PF08609"/>
    </source>
</evidence>
<dbReference type="EMBL" id="JAMFTS010000003">
    <property type="protein sequence ID" value="KAJ4773238.1"/>
    <property type="molecule type" value="Genomic_DNA"/>
</dbReference>
<evidence type="ECO:0000313" key="5">
    <source>
        <dbReference type="Proteomes" id="UP001140206"/>
    </source>
</evidence>
<evidence type="ECO:0000256" key="1">
    <source>
        <dbReference type="SAM" id="MobiDB-lite"/>
    </source>
</evidence>
<feature type="compositionally biased region" description="Basic and acidic residues" evidence="1">
    <location>
        <begin position="47"/>
        <end position="59"/>
    </location>
</feature>
<dbReference type="Gene3D" id="1.25.10.10">
    <property type="entry name" value="Leucine-rich Repeat Variant"/>
    <property type="match status" value="1"/>
</dbReference>
<name>A0AAV8E4B6_9POAL</name>
<organism evidence="4 5">
    <name type="scientific">Rhynchospora pubera</name>
    <dbReference type="NCBI Taxonomy" id="906938"/>
    <lineage>
        <taxon>Eukaryota</taxon>
        <taxon>Viridiplantae</taxon>
        <taxon>Streptophyta</taxon>
        <taxon>Embryophyta</taxon>
        <taxon>Tracheophyta</taxon>
        <taxon>Spermatophyta</taxon>
        <taxon>Magnoliopsida</taxon>
        <taxon>Liliopsida</taxon>
        <taxon>Poales</taxon>
        <taxon>Cyperaceae</taxon>
        <taxon>Cyperoideae</taxon>
        <taxon>Rhynchosporeae</taxon>
        <taxon>Rhynchospora</taxon>
    </lineage>
</organism>
<feature type="domain" description="Nucleotide exchange factor Fes1" evidence="3">
    <location>
        <begin position="78"/>
        <end position="169"/>
    </location>
</feature>
<dbReference type="GO" id="GO:0000774">
    <property type="term" value="F:adenyl-nucleotide exchange factor activity"/>
    <property type="evidence" value="ECO:0007669"/>
    <property type="project" value="TreeGrafter"/>
</dbReference>
<dbReference type="Pfam" id="PF08609">
    <property type="entry name" value="Fes1"/>
    <property type="match status" value="1"/>
</dbReference>